<dbReference type="EMBL" id="NAJN01000556">
    <property type="protein sequence ID" value="TKA71579.1"/>
    <property type="molecule type" value="Genomic_DNA"/>
</dbReference>
<evidence type="ECO:0000313" key="2">
    <source>
        <dbReference type="EMBL" id="TKA71579.1"/>
    </source>
</evidence>
<dbReference type="Pfam" id="PF13843">
    <property type="entry name" value="DDE_Tnp_1_7"/>
    <property type="match status" value="1"/>
</dbReference>
<protein>
    <recommendedName>
        <fullName evidence="1">PiggyBac transposable element-derived protein domain-containing protein</fullName>
    </recommendedName>
</protein>
<dbReference type="STRING" id="331657.A0A4V5NFN2"/>
<accession>A0A4V5NFN2</accession>
<comment type="caution">
    <text evidence="2">The sequence shown here is derived from an EMBL/GenBank/DDBJ whole genome shotgun (WGS) entry which is preliminary data.</text>
</comment>
<proteinExistence type="predicted"/>
<dbReference type="InterPro" id="IPR029526">
    <property type="entry name" value="PGBD"/>
</dbReference>
<dbReference type="PANTHER" id="PTHR46599">
    <property type="entry name" value="PIGGYBAC TRANSPOSABLE ELEMENT-DERIVED PROTEIN 4"/>
    <property type="match status" value="1"/>
</dbReference>
<dbReference type="PANTHER" id="PTHR46599:SF3">
    <property type="entry name" value="PIGGYBAC TRANSPOSABLE ELEMENT-DERIVED PROTEIN 4"/>
    <property type="match status" value="1"/>
</dbReference>
<evidence type="ECO:0000313" key="3">
    <source>
        <dbReference type="Proteomes" id="UP000308768"/>
    </source>
</evidence>
<sequence length="506" mass="57991">MASTTAPTTPNRVPQDLPDYIPAYHVEEHDPELSLPPGVDGSDPLALFDLFFPQHILQQLAANTNKYAADRRAKKATKKKKQRAWEETTAAELRVYFGILIYMGIHPGEQETAEYWSTADGDPLYLEITRHMSRVRFEQLQRYFHISAPVDQKIMVFEKLEPLSSHLKRTSQQLWKAGTHVAVDESMTSFTGRSSSTVKMPNKPILEGFKIWVLGQGGYVIDWIFHAKTKGPISLDQKFTKDFSNTQAAVLTLLAQLQKEQGKSYMVWLDNLFTSARLFERLVDEGYGAAGTARVGKTSGIHEDLAALKLDKKRSRIWGEIHGRIGETSPRVLQISWEDSATVLIMTTVYTGKESIIRKRKKPSNTSSNARVVRVVFDDHTELELPIPLVVDHYNYYMNAVDIADQLVAAYKTQRTHFKDWKALFYWLFDVALINCYKIAQRAGHWKKQRLFRKQLAKQLIRYRETTKVKTTETVACVLEAEARITAVRFSRKQGQKEAYVWLPYL</sequence>
<dbReference type="AlphaFoldDB" id="A0A4V5NFN2"/>
<dbReference type="OrthoDB" id="3903104at2759"/>
<name>A0A4V5NFN2_9PEZI</name>
<dbReference type="Proteomes" id="UP000308768">
    <property type="component" value="Unassembled WGS sequence"/>
</dbReference>
<gene>
    <name evidence="2" type="ORF">B0A49_11802</name>
</gene>
<feature type="domain" description="PiggyBac transposable element-derived protein" evidence="1">
    <location>
        <begin position="43"/>
        <end position="437"/>
    </location>
</feature>
<organism evidence="2 3">
    <name type="scientific">Cryomyces minteri</name>
    <dbReference type="NCBI Taxonomy" id="331657"/>
    <lineage>
        <taxon>Eukaryota</taxon>
        <taxon>Fungi</taxon>
        <taxon>Dikarya</taxon>
        <taxon>Ascomycota</taxon>
        <taxon>Pezizomycotina</taxon>
        <taxon>Dothideomycetes</taxon>
        <taxon>Dothideomycetes incertae sedis</taxon>
        <taxon>Cryomyces</taxon>
    </lineage>
</organism>
<reference evidence="2 3" key="1">
    <citation type="submission" date="2017-03" db="EMBL/GenBank/DDBJ databases">
        <title>Genomes of endolithic fungi from Antarctica.</title>
        <authorList>
            <person name="Coleine C."/>
            <person name="Masonjones S."/>
            <person name="Stajich J.E."/>
        </authorList>
    </citation>
    <scope>NUCLEOTIDE SEQUENCE [LARGE SCALE GENOMIC DNA]</scope>
    <source>
        <strain evidence="2 3">CCFEE 5187</strain>
    </source>
</reference>
<evidence type="ECO:0000259" key="1">
    <source>
        <dbReference type="Pfam" id="PF13843"/>
    </source>
</evidence>
<keyword evidence="3" id="KW-1185">Reference proteome</keyword>